<comment type="caution">
    <text evidence="3">The sequence shown here is derived from an EMBL/GenBank/DDBJ whole genome shotgun (WGS) entry which is preliminary data.</text>
</comment>
<gene>
    <name evidence="3" type="ORF">ACFSXZ_18205</name>
</gene>
<evidence type="ECO:0000256" key="1">
    <source>
        <dbReference type="SAM" id="MobiDB-lite"/>
    </source>
</evidence>
<dbReference type="RefSeq" id="WP_378266207.1">
    <property type="nucleotide sequence ID" value="NZ_JBHUKR010000007.1"/>
</dbReference>
<name>A0ABW5FVK1_9PSEU</name>
<accession>A0ABW5FVK1</accession>
<organism evidence="3 4">
    <name type="scientific">Amycolatopsis pigmentata</name>
    <dbReference type="NCBI Taxonomy" id="450801"/>
    <lineage>
        <taxon>Bacteria</taxon>
        <taxon>Bacillati</taxon>
        <taxon>Actinomycetota</taxon>
        <taxon>Actinomycetes</taxon>
        <taxon>Pseudonocardiales</taxon>
        <taxon>Pseudonocardiaceae</taxon>
        <taxon>Amycolatopsis</taxon>
    </lineage>
</organism>
<sequence length="348" mass="37498">MTQRVVQPFSLSTADNCQTVKDQIKNHKDQLKSRAVGGKHEAACVTSEPSTRKMTASGTVPAPDWCTPDEVVTTRHAACGMGTFQLHVYDIENGGEIGGMYVGRLGYMSTDPQLIDWQYEASQQFTGIWGAAEGTTVTGTGQCDGDCITSSQEWPTQVAVEDGFWEDYVVGESTTYQPGEIGSGILEATATFTNPGWLEPVVTSGATPAVRCDNMFSTSIAAGCVVPTVKPVMIYELGGPYPELARHIQEAQAKGLPGGTADQPLTRTTEKDAQDRNSKVACPTSFPKKPGEDCDEYPFASTWEGAAFGPYDAEAINSKQNQLGGNALQQFYNQERVLNHDPFVVTIV</sequence>
<feature type="compositionally biased region" description="Basic and acidic residues" evidence="1">
    <location>
        <begin position="268"/>
        <end position="278"/>
    </location>
</feature>
<dbReference type="InterPro" id="IPR029476">
    <property type="entry name" value="DNase_NucA_NucB"/>
</dbReference>
<evidence type="ECO:0000313" key="4">
    <source>
        <dbReference type="Proteomes" id="UP001597417"/>
    </source>
</evidence>
<keyword evidence="4" id="KW-1185">Reference proteome</keyword>
<dbReference type="Proteomes" id="UP001597417">
    <property type="component" value="Unassembled WGS sequence"/>
</dbReference>
<feature type="region of interest" description="Disordered" evidence="1">
    <location>
        <begin position="254"/>
        <end position="287"/>
    </location>
</feature>
<reference evidence="4" key="1">
    <citation type="journal article" date="2019" name="Int. J. Syst. Evol. Microbiol.">
        <title>The Global Catalogue of Microorganisms (GCM) 10K type strain sequencing project: providing services to taxonomists for standard genome sequencing and annotation.</title>
        <authorList>
            <consortium name="The Broad Institute Genomics Platform"/>
            <consortium name="The Broad Institute Genome Sequencing Center for Infectious Disease"/>
            <person name="Wu L."/>
            <person name="Ma J."/>
        </authorList>
    </citation>
    <scope>NUCLEOTIDE SEQUENCE [LARGE SCALE GENOMIC DNA]</scope>
    <source>
        <strain evidence="4">CGMCC 4.7645</strain>
    </source>
</reference>
<dbReference type="Pfam" id="PF14040">
    <property type="entry name" value="DNase_NucA_NucB"/>
    <property type="match status" value="1"/>
</dbReference>
<dbReference type="EMBL" id="JBHUKR010000007">
    <property type="protein sequence ID" value="MFD2418259.1"/>
    <property type="molecule type" value="Genomic_DNA"/>
</dbReference>
<protein>
    <submittedName>
        <fullName evidence="3">NucA/NucB deoxyribonuclease domain-containing protein</fullName>
    </submittedName>
</protein>
<feature type="domain" description="Deoxyribonuclease NucA/NucB" evidence="2">
    <location>
        <begin position="268"/>
        <end position="346"/>
    </location>
</feature>
<evidence type="ECO:0000259" key="2">
    <source>
        <dbReference type="Pfam" id="PF14040"/>
    </source>
</evidence>
<proteinExistence type="predicted"/>
<evidence type="ECO:0000313" key="3">
    <source>
        <dbReference type="EMBL" id="MFD2418259.1"/>
    </source>
</evidence>